<evidence type="ECO:0000256" key="3">
    <source>
        <dbReference type="ARBA" id="ARBA00012243"/>
    </source>
</evidence>
<keyword evidence="4" id="KW-0444">Lipid biosynthesis</keyword>
<keyword evidence="8 12" id="KW-0456">Lyase</keyword>
<sequence length="352" mass="39455">MAPLQLTPPLCFHKNHRNVRLSNPTRRWLYNRIFLGGIGAFGCYLALRYQLAAWEARRHPGDGNYLCSSDMVDFLLYMPLNLISNAAGRLVENQSVPARVHNWFVQAAVYWHALDMSESEQKTNFDTFQQFYVRDWTPTARPVDAAASVVAPCDGQVLAVNTDVESTSLVQVKGLTYGMRSLLQDTLPPLNKDTRRRVAVVLHMRNKDFHHVIAPLSFECEKSVYVPGSLLPATAAGYHWIPSVLTINERLVLKGTSSDKERLPVYMALVGSTLTGRITLYMDKRVRTNYLNPPGYAVHLPYASKPVVARGERLATFNWGSSVVLVMDVPTRCTALKRAGDVVKAGEALFQF</sequence>
<evidence type="ECO:0000256" key="6">
    <source>
        <dbReference type="ARBA" id="ARBA00023098"/>
    </source>
</evidence>
<dbReference type="EMBL" id="CP009403">
    <property type="protein sequence ID" value="AIO02066.1"/>
    <property type="molecule type" value="Genomic_DNA"/>
</dbReference>
<evidence type="ECO:0000256" key="11">
    <source>
        <dbReference type="ARBA" id="ARBA00024326"/>
    </source>
</evidence>
<dbReference type="GeneID" id="22578950"/>
<keyword evidence="10" id="KW-0670">Pyruvate</keyword>
<evidence type="ECO:0000256" key="8">
    <source>
        <dbReference type="ARBA" id="ARBA00023239"/>
    </source>
</evidence>
<comment type="pathway">
    <text evidence="2">Lipid metabolism.</text>
</comment>
<dbReference type="eggNOG" id="KOG2420">
    <property type="taxonomic scope" value="Eukaryota"/>
</dbReference>
<dbReference type="VEuPathDB" id="TriTrypDB:LPAL13_340052500"/>
<keyword evidence="5" id="KW-0210">Decarboxylase</keyword>
<comment type="pathway">
    <text evidence="11">Phospholipid metabolism; phosphatidylethanolamine biosynthesis.</text>
</comment>
<dbReference type="InterPro" id="IPR033177">
    <property type="entry name" value="PSD-B"/>
</dbReference>
<dbReference type="KEGG" id="lpan:LPMP_344450"/>
<evidence type="ECO:0000256" key="10">
    <source>
        <dbReference type="ARBA" id="ARBA00023317"/>
    </source>
</evidence>
<evidence type="ECO:0000313" key="12">
    <source>
        <dbReference type="EMBL" id="AIO02066.1"/>
    </source>
</evidence>
<proteinExistence type="predicted"/>
<keyword evidence="7" id="KW-0594">Phospholipid biosynthesis</keyword>
<dbReference type="PANTHER" id="PTHR10067">
    <property type="entry name" value="PHOSPHATIDYLSERINE DECARBOXYLASE"/>
    <property type="match status" value="1"/>
</dbReference>
<dbReference type="OrthoDB" id="4330at2759"/>
<protein>
    <recommendedName>
        <fullName evidence="3">phosphatidylserine decarboxylase</fullName>
        <ecNumber evidence="3">4.1.1.65</ecNumber>
    </recommendedName>
</protein>
<dbReference type="PANTHER" id="PTHR10067:SF6">
    <property type="entry name" value="PHOSPHATIDYLSERINE DECARBOXYLASE PROENZYME, MITOCHONDRIAL"/>
    <property type="match status" value="1"/>
</dbReference>
<organism evidence="12 13">
    <name type="scientific">Leishmania panamensis</name>
    <dbReference type="NCBI Taxonomy" id="5679"/>
    <lineage>
        <taxon>Eukaryota</taxon>
        <taxon>Discoba</taxon>
        <taxon>Euglenozoa</taxon>
        <taxon>Kinetoplastea</taxon>
        <taxon>Metakinetoplastina</taxon>
        <taxon>Trypanosomatida</taxon>
        <taxon>Trypanosomatidae</taxon>
        <taxon>Leishmaniinae</taxon>
        <taxon>Leishmania</taxon>
        <taxon>Leishmania guyanensis species complex</taxon>
    </lineage>
</organism>
<dbReference type="AlphaFoldDB" id="A0A088S1H6"/>
<dbReference type="Pfam" id="PF02666">
    <property type="entry name" value="PS_Dcarbxylase"/>
    <property type="match status" value="1"/>
</dbReference>
<keyword evidence="13" id="KW-1185">Reference proteome</keyword>
<dbReference type="InterPro" id="IPR003817">
    <property type="entry name" value="PS_Dcarbxylase"/>
</dbReference>
<evidence type="ECO:0000256" key="1">
    <source>
        <dbReference type="ARBA" id="ARBA00001928"/>
    </source>
</evidence>
<dbReference type="NCBIfam" id="TIGR00163">
    <property type="entry name" value="PS_decarb"/>
    <property type="match status" value="1"/>
</dbReference>
<dbReference type="UniPathway" id="UPA00558"/>
<dbReference type="GO" id="GO:0004609">
    <property type="term" value="F:phosphatidylserine decarboxylase activity"/>
    <property type="evidence" value="ECO:0007669"/>
    <property type="project" value="UniProtKB-EC"/>
</dbReference>
<evidence type="ECO:0000256" key="2">
    <source>
        <dbReference type="ARBA" id="ARBA00005189"/>
    </source>
</evidence>
<evidence type="ECO:0000256" key="5">
    <source>
        <dbReference type="ARBA" id="ARBA00022793"/>
    </source>
</evidence>
<dbReference type="RefSeq" id="XP_010702866.1">
    <property type="nucleotide sequence ID" value="XM_010704564.1"/>
</dbReference>
<name>A0A088S1H6_LEIPA</name>
<dbReference type="EC" id="4.1.1.65" evidence="3"/>
<reference evidence="12 13" key="1">
    <citation type="journal article" date="2015" name="Sci. Rep.">
        <title>The genome of Leishmania panamensis: insights into genomics of the L. (Viannia) subgenus.</title>
        <authorList>
            <person name="Llanes A."/>
            <person name="Restrepo C.M."/>
            <person name="Vecchio G.D."/>
            <person name="Anguizola F.J."/>
            <person name="Lleonart R."/>
        </authorList>
    </citation>
    <scope>NUCLEOTIDE SEQUENCE [LARGE SCALE GENOMIC DNA]</scope>
    <source>
        <strain evidence="12 13">MHOM/PA/94/PSC-1</strain>
    </source>
</reference>
<evidence type="ECO:0000256" key="9">
    <source>
        <dbReference type="ARBA" id="ARBA00023264"/>
    </source>
</evidence>
<dbReference type="VEuPathDB" id="TriTrypDB:LPMP_344450"/>
<keyword evidence="6" id="KW-0443">Lipid metabolism</keyword>
<dbReference type="Proteomes" id="UP000063063">
    <property type="component" value="Chromosome 34"/>
</dbReference>
<dbReference type="GO" id="GO:0005739">
    <property type="term" value="C:mitochondrion"/>
    <property type="evidence" value="ECO:0007669"/>
    <property type="project" value="TreeGrafter"/>
</dbReference>
<keyword evidence="9" id="KW-1208">Phospholipid metabolism</keyword>
<dbReference type="GO" id="GO:0006646">
    <property type="term" value="P:phosphatidylethanolamine biosynthetic process"/>
    <property type="evidence" value="ECO:0007669"/>
    <property type="project" value="UniProtKB-UniPathway"/>
</dbReference>
<evidence type="ECO:0000256" key="4">
    <source>
        <dbReference type="ARBA" id="ARBA00022516"/>
    </source>
</evidence>
<evidence type="ECO:0000313" key="13">
    <source>
        <dbReference type="Proteomes" id="UP000063063"/>
    </source>
</evidence>
<gene>
    <name evidence="12" type="ORF">LPMP_344450</name>
</gene>
<evidence type="ECO:0000256" key="7">
    <source>
        <dbReference type="ARBA" id="ARBA00023209"/>
    </source>
</evidence>
<accession>A0A088S1H6</accession>
<comment type="cofactor">
    <cofactor evidence="1">
        <name>pyruvate</name>
        <dbReference type="ChEBI" id="CHEBI:15361"/>
    </cofactor>
</comment>